<gene>
    <name evidence="1" type="ORF">QAD02_017366</name>
</gene>
<dbReference type="EMBL" id="CM056741">
    <property type="protein sequence ID" value="KAJ8681574.1"/>
    <property type="molecule type" value="Genomic_DNA"/>
</dbReference>
<evidence type="ECO:0000313" key="2">
    <source>
        <dbReference type="Proteomes" id="UP001239111"/>
    </source>
</evidence>
<protein>
    <submittedName>
        <fullName evidence="1">Uncharacterized protein</fullName>
    </submittedName>
</protein>
<accession>A0ACC2PG80</accession>
<sequence>MSGLKNVIIALPTGKVQHQQRLQFATSILVDKIKMEKLPLPEPIVIKQEPMPGPRPKKRRLDHLSWEEKLQRKKLKNRVAAQTSRDRKKAKLDELEDTVKILKESNEQLTDECSMLRTQNELLLSEITKLKRDKETAQMEESNRQVCTMCQARVDCTVPTLGSAVSFINPLQQGGTVQTAKALTAPPKDNLLLNILTLYLLLKISSATSKETSTLSDSKSSLKAYYEKLPLEWKQILISEMNRYLSSPSIIALPLEKQFLQALFWHDILINIEDFVKEEIAEKSNDTEEMVGETSSDVETSASSTNLIVEETCDSSQVALDDTFTSIPTITLNSSEPMAIDEQVEIKEEPAQDAEMVYGTYDEATNCITIIYPEDDVNHLAPNQYVCQNSPSYDSMSPASSYHSEDAESAPSKFDGTHSGDAESAPSKFDGTHSDGGYESHGSPESSLNDVNDGSLTNLWHESFSELFPSLI</sequence>
<organism evidence="1 2">
    <name type="scientific">Eretmocerus hayati</name>
    <dbReference type="NCBI Taxonomy" id="131215"/>
    <lineage>
        <taxon>Eukaryota</taxon>
        <taxon>Metazoa</taxon>
        <taxon>Ecdysozoa</taxon>
        <taxon>Arthropoda</taxon>
        <taxon>Hexapoda</taxon>
        <taxon>Insecta</taxon>
        <taxon>Pterygota</taxon>
        <taxon>Neoptera</taxon>
        <taxon>Endopterygota</taxon>
        <taxon>Hymenoptera</taxon>
        <taxon>Apocrita</taxon>
        <taxon>Proctotrupomorpha</taxon>
        <taxon>Chalcidoidea</taxon>
        <taxon>Aphelinidae</taxon>
        <taxon>Aphelininae</taxon>
        <taxon>Eretmocerus</taxon>
    </lineage>
</organism>
<reference evidence="1" key="1">
    <citation type="submission" date="2023-04" db="EMBL/GenBank/DDBJ databases">
        <title>A chromosome-level genome assembly of the parasitoid wasp Eretmocerus hayati.</title>
        <authorList>
            <person name="Zhong Y."/>
            <person name="Liu S."/>
            <person name="Liu Y."/>
        </authorList>
    </citation>
    <scope>NUCLEOTIDE SEQUENCE</scope>
    <source>
        <strain evidence="1">ZJU_SS_LIU_2023</strain>
    </source>
</reference>
<dbReference type="Proteomes" id="UP001239111">
    <property type="component" value="Chromosome 1"/>
</dbReference>
<proteinExistence type="predicted"/>
<name>A0ACC2PG80_9HYME</name>
<comment type="caution">
    <text evidence="1">The sequence shown here is derived from an EMBL/GenBank/DDBJ whole genome shotgun (WGS) entry which is preliminary data.</text>
</comment>
<keyword evidence="2" id="KW-1185">Reference proteome</keyword>
<evidence type="ECO:0000313" key="1">
    <source>
        <dbReference type="EMBL" id="KAJ8681574.1"/>
    </source>
</evidence>